<dbReference type="Pfam" id="PF04012">
    <property type="entry name" value="PspA_IM30"/>
    <property type="match status" value="1"/>
</dbReference>
<evidence type="ECO:0000256" key="2">
    <source>
        <dbReference type="SAM" id="Coils"/>
    </source>
</evidence>
<gene>
    <name evidence="3" type="ORF">GCM10022277_09940</name>
</gene>
<organism evidence="3 4">
    <name type="scientific">Litoribacillus peritrichatus</name>
    <dbReference type="NCBI Taxonomy" id="718191"/>
    <lineage>
        <taxon>Bacteria</taxon>
        <taxon>Pseudomonadati</taxon>
        <taxon>Pseudomonadota</taxon>
        <taxon>Gammaproteobacteria</taxon>
        <taxon>Oceanospirillales</taxon>
        <taxon>Oceanospirillaceae</taxon>
        <taxon>Litoribacillus</taxon>
    </lineage>
</organism>
<dbReference type="PANTHER" id="PTHR31088:SF6">
    <property type="entry name" value="PHAGE SHOCK PROTEIN A"/>
    <property type="match status" value="1"/>
</dbReference>
<evidence type="ECO:0008006" key="5">
    <source>
        <dbReference type="Google" id="ProtNLM"/>
    </source>
</evidence>
<dbReference type="Proteomes" id="UP001501565">
    <property type="component" value="Unassembled WGS sequence"/>
</dbReference>
<comment type="caution">
    <text evidence="3">The sequence shown here is derived from an EMBL/GenBank/DDBJ whole genome shotgun (WGS) entry which is preliminary data.</text>
</comment>
<dbReference type="InterPro" id="IPR007157">
    <property type="entry name" value="PspA_VIPP1"/>
</dbReference>
<keyword evidence="2" id="KW-0175">Coiled coil</keyword>
<accession>A0ABP7MC81</accession>
<evidence type="ECO:0000256" key="1">
    <source>
        <dbReference type="ARBA" id="ARBA00043985"/>
    </source>
</evidence>
<feature type="coiled-coil region" evidence="2">
    <location>
        <begin position="101"/>
        <end position="128"/>
    </location>
</feature>
<dbReference type="EMBL" id="BAABBN010000004">
    <property type="protein sequence ID" value="GAA3917054.1"/>
    <property type="molecule type" value="Genomic_DNA"/>
</dbReference>
<evidence type="ECO:0000313" key="3">
    <source>
        <dbReference type="EMBL" id="GAA3917054.1"/>
    </source>
</evidence>
<dbReference type="RefSeq" id="WP_344796097.1">
    <property type="nucleotide sequence ID" value="NZ_BAABBN010000004.1"/>
</dbReference>
<dbReference type="PANTHER" id="PTHR31088">
    <property type="entry name" value="MEMBRANE-ASSOCIATED PROTEIN VIPP1, CHLOROPLASTIC"/>
    <property type="match status" value="1"/>
</dbReference>
<feature type="coiled-coil region" evidence="2">
    <location>
        <begin position="29"/>
        <end position="74"/>
    </location>
</feature>
<comment type="similarity">
    <text evidence="1">Belongs to the PspA/Vipp/IM30 family.</text>
</comment>
<proteinExistence type="inferred from homology"/>
<protein>
    <recommendedName>
        <fullName evidence="5">PspA/IM30 family protein</fullName>
    </recommendedName>
</protein>
<keyword evidence="4" id="KW-1185">Reference proteome</keyword>
<evidence type="ECO:0000313" key="4">
    <source>
        <dbReference type="Proteomes" id="UP001501565"/>
    </source>
</evidence>
<reference evidence="4" key="1">
    <citation type="journal article" date="2019" name="Int. J. Syst. Evol. Microbiol.">
        <title>The Global Catalogue of Microorganisms (GCM) 10K type strain sequencing project: providing services to taxonomists for standard genome sequencing and annotation.</title>
        <authorList>
            <consortium name="The Broad Institute Genomics Platform"/>
            <consortium name="The Broad Institute Genome Sequencing Center for Infectious Disease"/>
            <person name="Wu L."/>
            <person name="Ma J."/>
        </authorList>
    </citation>
    <scope>NUCLEOTIDE SEQUENCE [LARGE SCALE GENOMIC DNA]</scope>
    <source>
        <strain evidence="4">JCM 17551</strain>
    </source>
</reference>
<sequence length="196" mass="22631">MAIIRRLSRLFKADFHAVLDHIEEPEALLKQAVREMEEALLQSKQTIKQLEAEKQQISANHDELTQTLDDLSEQLTLCFNSDNDELARPLVRKQLETQQILKIISKKQASLEKQLSEHKSQYQEHSALYESTRQKVEVFSKENELNSHLQNDIFDVRKGPSEIQDNEVEIALMQQKQRFEQAHSNANKPNKGGVSS</sequence>
<name>A0ABP7MC81_9GAMM</name>